<dbReference type="InParanoid" id="A0A1V9X271"/>
<feature type="compositionally biased region" description="Basic residues" evidence="3">
    <location>
        <begin position="470"/>
        <end position="481"/>
    </location>
</feature>
<reference evidence="4 5" key="1">
    <citation type="journal article" date="2017" name="Gigascience">
        <title>Draft genome of the honey bee ectoparasitic mite, Tropilaelaps mercedesae, is shaped by the parasitic life history.</title>
        <authorList>
            <person name="Dong X."/>
            <person name="Armstrong S.D."/>
            <person name="Xia D."/>
            <person name="Makepeace B.L."/>
            <person name="Darby A.C."/>
            <person name="Kadowaki T."/>
        </authorList>
    </citation>
    <scope>NUCLEOTIDE SEQUENCE [LARGE SCALE GENOMIC DNA]</scope>
    <source>
        <strain evidence="4">Wuxi-XJTLU</strain>
    </source>
</reference>
<dbReference type="GO" id="GO:0042274">
    <property type="term" value="P:ribosomal small subunit biogenesis"/>
    <property type="evidence" value="ECO:0007669"/>
    <property type="project" value="InterPro"/>
</dbReference>
<dbReference type="PANTHER" id="PTHR21531">
    <property type="entry name" value="LOW-TEMPERATURE VIABILITY PROTEIN LTV1-RELATED"/>
    <property type="match status" value="1"/>
</dbReference>
<dbReference type="Proteomes" id="UP000192247">
    <property type="component" value="Unassembled WGS sequence"/>
</dbReference>
<dbReference type="GO" id="GO:0000056">
    <property type="term" value="P:ribosomal small subunit export from nucleus"/>
    <property type="evidence" value="ECO:0007669"/>
    <property type="project" value="TreeGrafter"/>
</dbReference>
<dbReference type="AlphaFoldDB" id="A0A1V9X271"/>
<feature type="region of interest" description="Disordered" evidence="3">
    <location>
        <begin position="461"/>
        <end position="481"/>
    </location>
</feature>
<protein>
    <recommendedName>
        <fullName evidence="2">Protein LTV1 homolog</fullName>
    </recommendedName>
</protein>
<dbReference type="FunCoup" id="A0A1V9X271">
    <property type="interactions" value="1114"/>
</dbReference>
<dbReference type="EMBL" id="MNPL01028676">
    <property type="protein sequence ID" value="OQR67486.1"/>
    <property type="molecule type" value="Genomic_DNA"/>
</dbReference>
<dbReference type="GO" id="GO:0005634">
    <property type="term" value="C:nucleus"/>
    <property type="evidence" value="ECO:0007669"/>
    <property type="project" value="TreeGrafter"/>
</dbReference>
<evidence type="ECO:0000256" key="1">
    <source>
        <dbReference type="ARBA" id="ARBA00009078"/>
    </source>
</evidence>
<sequence>MPKTNKKRFIDPRKSVTFEVVPRSQVDPLAADESAPKNVLVEKKSRAIIESEYTSRPMSADKRRAEQQKYGIYFDDDYNYLQHLRDVRVVGEMERVVRVDKTGKQVTIRHGVPEGDEDNMDKSNKPLLRSVNPRITLPSSVFPSHVEERVGLLHKGITHTGPRPDWDPEVMAALDDDFNDDEGELEDDFVALASGGADCIEDLGAGDEELVTRHSYYKERDLGGGAFGNDIDYNMLADSDDGNYDEEGEEDDKLAVMKLANQETRSRFTSYSLSSSVMTRTGGLKTLDDQFEQLFEQEYNSKDVGALDGEEIEGRISIESEVVNKLTEQYAEVVRLSIGGLSTASEGPDEVLKNCVIKSLKRAEEVEELDLVENNHAHNDTKWDCESILSTYSSVHNRPKVIDMPPKSTSKIRLGARGMPVEEKGLTKRALKQLEGNCAIADDYAKSVCSRVSAVSVARSKDETAEERKARKQQVKQFRRERRVEKRANAIAFKAEERRQKVQELNIRNNMQGIKLL</sequence>
<keyword evidence="5" id="KW-1185">Reference proteome</keyword>
<gene>
    <name evidence="4" type="ORF">BIW11_13495</name>
</gene>
<dbReference type="PANTHER" id="PTHR21531:SF0">
    <property type="entry name" value="PROTEIN LTV1 HOMOLOG"/>
    <property type="match status" value="1"/>
</dbReference>
<evidence type="ECO:0000313" key="5">
    <source>
        <dbReference type="Proteomes" id="UP000192247"/>
    </source>
</evidence>
<dbReference type="OrthoDB" id="5852896at2759"/>
<proteinExistence type="inferred from homology"/>
<comment type="caution">
    <text evidence="4">The sequence shown here is derived from an EMBL/GenBank/DDBJ whole genome shotgun (WGS) entry which is preliminary data.</text>
</comment>
<dbReference type="STRING" id="418985.A0A1V9X271"/>
<dbReference type="InterPro" id="IPR007307">
    <property type="entry name" value="Ltv1"/>
</dbReference>
<dbReference type="GO" id="GO:0030688">
    <property type="term" value="C:preribosome, small subunit precursor"/>
    <property type="evidence" value="ECO:0007669"/>
    <property type="project" value="TreeGrafter"/>
</dbReference>
<comment type="similarity">
    <text evidence="1">Belongs to the LTV1 family.</text>
</comment>
<dbReference type="GO" id="GO:0005829">
    <property type="term" value="C:cytosol"/>
    <property type="evidence" value="ECO:0007669"/>
    <property type="project" value="TreeGrafter"/>
</dbReference>
<organism evidence="4 5">
    <name type="scientific">Tropilaelaps mercedesae</name>
    <dbReference type="NCBI Taxonomy" id="418985"/>
    <lineage>
        <taxon>Eukaryota</taxon>
        <taxon>Metazoa</taxon>
        <taxon>Ecdysozoa</taxon>
        <taxon>Arthropoda</taxon>
        <taxon>Chelicerata</taxon>
        <taxon>Arachnida</taxon>
        <taxon>Acari</taxon>
        <taxon>Parasitiformes</taxon>
        <taxon>Mesostigmata</taxon>
        <taxon>Gamasina</taxon>
        <taxon>Dermanyssoidea</taxon>
        <taxon>Laelapidae</taxon>
        <taxon>Tropilaelaps</taxon>
    </lineage>
</organism>
<evidence type="ECO:0000256" key="2">
    <source>
        <dbReference type="ARBA" id="ARBA00021561"/>
    </source>
</evidence>
<evidence type="ECO:0000256" key="3">
    <source>
        <dbReference type="SAM" id="MobiDB-lite"/>
    </source>
</evidence>
<evidence type="ECO:0000313" key="4">
    <source>
        <dbReference type="EMBL" id="OQR67486.1"/>
    </source>
</evidence>
<accession>A0A1V9X271</accession>
<name>A0A1V9X271_9ACAR</name>
<dbReference type="Pfam" id="PF04180">
    <property type="entry name" value="LTV"/>
    <property type="match status" value="2"/>
</dbReference>